<name>A0ABT3IZS5_9RHOB</name>
<dbReference type="EMBL" id="JAPDOG010000003">
    <property type="protein sequence ID" value="MCW3780891.1"/>
    <property type="molecule type" value="Genomic_DNA"/>
</dbReference>
<dbReference type="RefSeq" id="WP_264771217.1">
    <property type="nucleotide sequence ID" value="NZ_JAPDOG010000003.1"/>
</dbReference>
<dbReference type="Pfam" id="PF01551">
    <property type="entry name" value="Peptidase_M23"/>
    <property type="match status" value="1"/>
</dbReference>
<keyword evidence="2" id="KW-0732">Signal</keyword>
<feature type="domain" description="LysM" evidence="3">
    <location>
        <begin position="186"/>
        <end position="230"/>
    </location>
</feature>
<evidence type="ECO:0000313" key="4">
    <source>
        <dbReference type="EMBL" id="MCW3780891.1"/>
    </source>
</evidence>
<feature type="region of interest" description="Disordered" evidence="1">
    <location>
        <begin position="160"/>
        <end position="186"/>
    </location>
</feature>
<evidence type="ECO:0000313" key="5">
    <source>
        <dbReference type="Proteomes" id="UP001207582"/>
    </source>
</evidence>
<feature type="compositionally biased region" description="Low complexity" evidence="1">
    <location>
        <begin position="160"/>
        <end position="183"/>
    </location>
</feature>
<dbReference type="SUPFAM" id="SSF51261">
    <property type="entry name" value="Duplicated hybrid motif"/>
    <property type="match status" value="1"/>
</dbReference>
<evidence type="ECO:0000256" key="1">
    <source>
        <dbReference type="SAM" id="MobiDB-lite"/>
    </source>
</evidence>
<feature type="compositionally biased region" description="Low complexity" evidence="1">
    <location>
        <begin position="259"/>
        <end position="274"/>
    </location>
</feature>
<dbReference type="SUPFAM" id="SSF54106">
    <property type="entry name" value="LysM domain"/>
    <property type="match status" value="1"/>
</dbReference>
<dbReference type="CDD" id="cd00118">
    <property type="entry name" value="LysM"/>
    <property type="match status" value="1"/>
</dbReference>
<dbReference type="Pfam" id="PF01476">
    <property type="entry name" value="LysM"/>
    <property type="match status" value="2"/>
</dbReference>
<accession>A0ABT3IZS5</accession>
<evidence type="ECO:0000256" key="2">
    <source>
        <dbReference type="SAM" id="SignalP"/>
    </source>
</evidence>
<gene>
    <name evidence="4" type="ORF">OM960_04755</name>
</gene>
<dbReference type="InterPro" id="IPR036779">
    <property type="entry name" value="LysM_dom_sf"/>
</dbReference>
<dbReference type="Gene3D" id="2.70.70.10">
    <property type="entry name" value="Glucose Permease (Domain IIA)"/>
    <property type="match status" value="1"/>
</dbReference>
<feature type="signal peptide" evidence="2">
    <location>
        <begin position="1"/>
        <end position="23"/>
    </location>
</feature>
<dbReference type="PROSITE" id="PS51782">
    <property type="entry name" value="LYSM"/>
    <property type="match status" value="1"/>
</dbReference>
<reference evidence="4 5" key="1">
    <citation type="submission" date="2022-10" db="EMBL/GenBank/DDBJ databases">
        <title>Defluviimonas sp. CAU 1641 isolated from mud.</title>
        <authorList>
            <person name="Kim W."/>
        </authorList>
    </citation>
    <scope>NUCLEOTIDE SEQUENCE [LARGE SCALE GENOMIC DNA]</scope>
    <source>
        <strain evidence="4 5">CAU 1641</strain>
    </source>
</reference>
<dbReference type="Proteomes" id="UP001207582">
    <property type="component" value="Unassembled WGS sequence"/>
</dbReference>
<dbReference type="InterPro" id="IPR018392">
    <property type="entry name" value="LysM"/>
</dbReference>
<dbReference type="InterPro" id="IPR016047">
    <property type="entry name" value="M23ase_b-sheet_dom"/>
</dbReference>
<comment type="caution">
    <text evidence="4">The sequence shown here is derived from an EMBL/GenBank/DDBJ whole genome shotgun (WGS) entry which is preliminary data.</text>
</comment>
<dbReference type="InterPro" id="IPR011055">
    <property type="entry name" value="Dup_hybrid_motif"/>
</dbReference>
<protein>
    <submittedName>
        <fullName evidence="4">LysM peptidoglycan-binding domain-containing M23 family metallopeptidase</fullName>
    </submittedName>
</protein>
<sequence length="407" mass="41254">MTTSRPISMIRVALLGTSLVALAACEPGGGFDPDLRNYSQIGLDTSAAAMQASAARPTPDARGIISYPNYQVAVARRGDTVDSVAARVGLPAAELASYNALQPGMPLREGEIVALPRRVAGAAPAVAAPVYGAPATGAPATASGGRIDVTTIASGALDRASATSAPQPAAAAPAPAAAPVTATEPVRHRVQRGETAYSVARLYNVDVKALADWNGLGPDLGLREGQTLLIPVANATRPAPVAVTAPGQGSPTPTPPSAAKPLPAEKTTPTAAPVKTPPPADLGAEKTAASSGSKLAMPVQGKIIRGYQKKKNEGIDISASAGSSVTAAGDGTVAAITKDTEQVPILVIRHEGNLLTVYANIDGIAVAKGAKVSRGQTIAKVRSSDPAFLHFEVRQGFDSVDPMPYLQ</sequence>
<dbReference type="InterPro" id="IPR050570">
    <property type="entry name" value="Cell_wall_metabolism_enzyme"/>
</dbReference>
<dbReference type="PANTHER" id="PTHR21666">
    <property type="entry name" value="PEPTIDASE-RELATED"/>
    <property type="match status" value="1"/>
</dbReference>
<dbReference type="CDD" id="cd12797">
    <property type="entry name" value="M23_peptidase"/>
    <property type="match status" value="1"/>
</dbReference>
<feature type="compositionally biased region" description="Low complexity" evidence="1">
    <location>
        <begin position="241"/>
        <end position="251"/>
    </location>
</feature>
<dbReference type="SMART" id="SM00257">
    <property type="entry name" value="LysM"/>
    <property type="match status" value="2"/>
</dbReference>
<feature type="chain" id="PRO_5047019085" evidence="2">
    <location>
        <begin position="24"/>
        <end position="407"/>
    </location>
</feature>
<dbReference type="Gene3D" id="3.10.350.10">
    <property type="entry name" value="LysM domain"/>
    <property type="match status" value="1"/>
</dbReference>
<dbReference type="PANTHER" id="PTHR21666:SF270">
    <property type="entry name" value="MUREIN HYDROLASE ACTIVATOR ENVC"/>
    <property type="match status" value="1"/>
</dbReference>
<proteinExistence type="predicted"/>
<keyword evidence="5" id="KW-1185">Reference proteome</keyword>
<evidence type="ECO:0000259" key="3">
    <source>
        <dbReference type="PROSITE" id="PS51782"/>
    </source>
</evidence>
<feature type="region of interest" description="Disordered" evidence="1">
    <location>
        <begin position="241"/>
        <end position="292"/>
    </location>
</feature>
<dbReference type="PROSITE" id="PS51257">
    <property type="entry name" value="PROKAR_LIPOPROTEIN"/>
    <property type="match status" value="1"/>
</dbReference>
<organism evidence="4 5">
    <name type="scientific">Defluviimonas salinarum</name>
    <dbReference type="NCBI Taxonomy" id="2992147"/>
    <lineage>
        <taxon>Bacteria</taxon>
        <taxon>Pseudomonadati</taxon>
        <taxon>Pseudomonadota</taxon>
        <taxon>Alphaproteobacteria</taxon>
        <taxon>Rhodobacterales</taxon>
        <taxon>Paracoccaceae</taxon>
        <taxon>Albidovulum</taxon>
    </lineage>
</organism>